<gene>
    <name evidence="2" type="ORF">G8770_06380</name>
</gene>
<sequence>MQRMFKQILQGPLTLGLLAAALLGCSASPTATVASPASTAQAPVMPVEQEPRHTIVFENDQLRVYDVNLQPGEETAFHEHRNDLLTVVLIASKVANQTLGQAEKIDQAPSGVLVYSPYQTQGPFRHRVMASQGQPFHVLGIGLKGDNHGAAEVLLGRPDEPSFRFPQGQVQRLTLAPGAMAQVQGLMIALDAGRLSSSTSSLSPGHLWWQEPGSLRNQGDAPIRLLQLQLDRE</sequence>
<dbReference type="Proteomes" id="UP000787472">
    <property type="component" value="Unassembled WGS sequence"/>
</dbReference>
<dbReference type="Gene3D" id="2.60.120.10">
    <property type="entry name" value="Jelly Rolls"/>
    <property type="match status" value="1"/>
</dbReference>
<dbReference type="EMBL" id="JAAONZ010000003">
    <property type="protein sequence ID" value="NHO65167.1"/>
    <property type="molecule type" value="Genomic_DNA"/>
</dbReference>
<dbReference type="InterPro" id="IPR014710">
    <property type="entry name" value="RmlC-like_jellyroll"/>
</dbReference>
<protein>
    <submittedName>
        <fullName evidence="2">Uncharacterized protein</fullName>
    </submittedName>
</protein>
<dbReference type="AlphaFoldDB" id="A0A9E5MKB6"/>
<reference evidence="2" key="1">
    <citation type="submission" date="2020-03" db="EMBL/GenBank/DDBJ databases">
        <authorList>
            <person name="Guo F."/>
        </authorList>
    </citation>
    <scope>NUCLEOTIDE SEQUENCE</scope>
    <source>
        <strain evidence="2">JCM 30134</strain>
    </source>
</reference>
<dbReference type="PROSITE" id="PS51257">
    <property type="entry name" value="PROKAR_LIPOPROTEIN"/>
    <property type="match status" value="1"/>
</dbReference>
<keyword evidence="1" id="KW-0732">Signal</keyword>
<dbReference type="RefSeq" id="WP_167183440.1">
    <property type="nucleotide sequence ID" value="NZ_JAAONZ010000003.1"/>
</dbReference>
<organism evidence="2 3">
    <name type="scientific">Pseudomaricurvus hydrocarbonicus</name>
    <dbReference type="NCBI Taxonomy" id="1470433"/>
    <lineage>
        <taxon>Bacteria</taxon>
        <taxon>Pseudomonadati</taxon>
        <taxon>Pseudomonadota</taxon>
        <taxon>Gammaproteobacteria</taxon>
        <taxon>Cellvibrionales</taxon>
        <taxon>Cellvibrionaceae</taxon>
        <taxon>Pseudomaricurvus</taxon>
    </lineage>
</organism>
<keyword evidence="3" id="KW-1185">Reference proteome</keyword>
<proteinExistence type="predicted"/>
<evidence type="ECO:0000313" key="2">
    <source>
        <dbReference type="EMBL" id="NHO65167.1"/>
    </source>
</evidence>
<feature type="chain" id="PRO_5038343394" evidence="1">
    <location>
        <begin position="32"/>
        <end position="233"/>
    </location>
</feature>
<name>A0A9E5MKB6_9GAMM</name>
<comment type="caution">
    <text evidence="2">The sequence shown here is derived from an EMBL/GenBank/DDBJ whole genome shotgun (WGS) entry which is preliminary data.</text>
</comment>
<feature type="signal peptide" evidence="1">
    <location>
        <begin position="1"/>
        <end position="31"/>
    </location>
</feature>
<accession>A0A9E5MKB6</accession>
<evidence type="ECO:0000256" key="1">
    <source>
        <dbReference type="SAM" id="SignalP"/>
    </source>
</evidence>
<evidence type="ECO:0000313" key="3">
    <source>
        <dbReference type="Proteomes" id="UP000787472"/>
    </source>
</evidence>